<evidence type="ECO:0000313" key="2">
    <source>
        <dbReference type="EMBL" id="GMI43909.1"/>
    </source>
</evidence>
<feature type="compositionally biased region" description="Acidic residues" evidence="1">
    <location>
        <begin position="101"/>
        <end position="116"/>
    </location>
</feature>
<organism evidence="2 3">
    <name type="scientific">Triparma columacea</name>
    <dbReference type="NCBI Taxonomy" id="722753"/>
    <lineage>
        <taxon>Eukaryota</taxon>
        <taxon>Sar</taxon>
        <taxon>Stramenopiles</taxon>
        <taxon>Ochrophyta</taxon>
        <taxon>Bolidophyceae</taxon>
        <taxon>Parmales</taxon>
        <taxon>Triparmaceae</taxon>
        <taxon>Triparma</taxon>
    </lineage>
</organism>
<sequence length="1304" mass="158135">MDDSPILDAKPLEELLFAFDSFRSVLSHHDASLELSIKVPHVYRNSPFVGDKIVAGTGISNKGDEKENNGGRAVTGCERVFTKGRGYGVIERLANERGNDQSEDVDEEDEEEEQRNEEENRMFRVSRSRRRRLGRFRGAGGERGEEEKVDCRLDSKMNFVKRASERVQRDAAALETYSFHNEAHNRAHEYDRRRPTGVGYGDIHYGYHDYITDSTGAWNVAMNRMGSLDGFKREVWLCRMIFRVWKRTSWWRVVRVRRGREAIRNWRVIARRTTIGKGKEDIANKHFKKVARRRGIREWRRNADKCQWKKCRDMDNKAKVMKERRTRERGKEAVTGWRDWKDRRKRIKEGESNLMTWRRKTLLLAVMGAWKEWNRGLKVQHEGSLRWVFTRLKDNIKNRIARAERLDEAWKLSDLNMAKRGVRKLRRYAVVKREFRERIRRALRGNDKAWKGRVWEGWRAYVRVLREGRRRKVEGWLRERRERRMREALRKLRERCVRGKRGRLGFIEGRRRRVKNAIRRWREVVERTDRRREAGVKFNEWKVRRGLKGWGAWVDQRNAIREWERGREERQRTRLLRWCYGTWRGWWRGRKEVRRIGRKVEKRTEERRRVGSWETWVKRVGVERMRKWGRERGMKRVLREWREVAMGRSQARRGLKKIALRVWRRRLMKVVRAQALAKNYFVTRCERLVLRHAFSGLGGNRVRMKKGKAKMIGQYLKKVRREKSTAFGRWRFVAERVTWQEACLRVGVRRMMKRVMETWRGNAEEIKRERELCEYADREGRRLRLRHAVERFFRHAEERRRERRLRARADRWRWGRGVEEGLGRWRLKKGRRRELREGMERGREHWRRKGLREGLEAWGKYKKRSKVGRVMKLAAALMCNKHVMVKGFRRWREEGRKKARLRAGVVCGLGLMKALAWKRWRGGVLNVKLRRRWLRGVLYWWRGEAGRRMGWARVNAKKRWFKRWREGGKWRKEKRERDEVVEGSIVRRRKREAWGEWRGAWKAERFRLGRGEELRMRGGFTVLRGRGRAFGDVRCRLDEWMVREEMVKGVRCTASRVWRWFLGGARLVRWKSRIMDKGVEYEDGIPKWKGNIRTQMLHIAFAGVKMWSEERREQGMMNAKAIGFWCKKLQGKVLSGWREVRAERIFEEENNEIALDFWYQRMCRGVVREWKVRTVYFRMCREEAEAGAVRWGFGRFVRASLERRMEGMQRRAGEDMYGERRKRLGREVLRAWNDWTMWERKERELREEREAERMMLEESLVRWRMWIRGVKLTRLVHRHHEARFNAGLERGIMEHLGNNMTGGG</sequence>
<proteinExistence type="predicted"/>
<accession>A0A9W7GDP3</accession>
<dbReference type="Proteomes" id="UP001165065">
    <property type="component" value="Unassembled WGS sequence"/>
</dbReference>
<feature type="region of interest" description="Disordered" evidence="1">
    <location>
        <begin position="92"/>
        <end position="121"/>
    </location>
</feature>
<dbReference type="EMBL" id="BRYA01000202">
    <property type="protein sequence ID" value="GMI43909.1"/>
    <property type="molecule type" value="Genomic_DNA"/>
</dbReference>
<protein>
    <submittedName>
        <fullName evidence="2">Uncharacterized protein</fullName>
    </submittedName>
</protein>
<dbReference type="OrthoDB" id="194433at2759"/>
<name>A0A9W7GDP3_9STRA</name>
<evidence type="ECO:0000313" key="3">
    <source>
        <dbReference type="Proteomes" id="UP001165065"/>
    </source>
</evidence>
<gene>
    <name evidence="2" type="ORF">TrCOL_g9141</name>
</gene>
<comment type="caution">
    <text evidence="2">The sequence shown here is derived from an EMBL/GenBank/DDBJ whole genome shotgun (WGS) entry which is preliminary data.</text>
</comment>
<keyword evidence="3" id="KW-1185">Reference proteome</keyword>
<evidence type="ECO:0000256" key="1">
    <source>
        <dbReference type="SAM" id="MobiDB-lite"/>
    </source>
</evidence>
<reference evidence="3" key="1">
    <citation type="journal article" date="2023" name="Commun. Biol.">
        <title>Genome analysis of Parmales, the sister group of diatoms, reveals the evolutionary specialization of diatoms from phago-mixotrophs to photoautotrophs.</title>
        <authorList>
            <person name="Ban H."/>
            <person name="Sato S."/>
            <person name="Yoshikawa S."/>
            <person name="Yamada K."/>
            <person name="Nakamura Y."/>
            <person name="Ichinomiya M."/>
            <person name="Sato N."/>
            <person name="Blanc-Mathieu R."/>
            <person name="Endo H."/>
            <person name="Kuwata A."/>
            <person name="Ogata H."/>
        </authorList>
    </citation>
    <scope>NUCLEOTIDE SEQUENCE [LARGE SCALE GENOMIC DNA]</scope>
</reference>